<sequence length="98" mass="11060">MHKTLRVQVSSDSCRLVLRSFDRPLADLQMRNVHTSLPLCGIERRDLGTDSRRRHTLPAWRFRPVRPQAEGLPIRFAENGASRLTAGSLLLCSVPAAR</sequence>
<protein>
    <submittedName>
        <fullName evidence="1">Uncharacterized protein</fullName>
    </submittedName>
</protein>
<dbReference type="AlphaFoldDB" id="A0A2M4CX77"/>
<organism evidence="1">
    <name type="scientific">Anopheles darlingi</name>
    <name type="common">Mosquito</name>
    <dbReference type="NCBI Taxonomy" id="43151"/>
    <lineage>
        <taxon>Eukaryota</taxon>
        <taxon>Metazoa</taxon>
        <taxon>Ecdysozoa</taxon>
        <taxon>Arthropoda</taxon>
        <taxon>Hexapoda</taxon>
        <taxon>Insecta</taxon>
        <taxon>Pterygota</taxon>
        <taxon>Neoptera</taxon>
        <taxon>Endopterygota</taxon>
        <taxon>Diptera</taxon>
        <taxon>Nematocera</taxon>
        <taxon>Culicoidea</taxon>
        <taxon>Culicidae</taxon>
        <taxon>Anophelinae</taxon>
        <taxon>Anopheles</taxon>
    </lineage>
</organism>
<accession>A0A2M4CX77</accession>
<name>A0A2M4CX77_ANODA</name>
<dbReference type="EMBL" id="GGFL01005752">
    <property type="protein sequence ID" value="MBW69930.1"/>
    <property type="molecule type" value="Transcribed_RNA"/>
</dbReference>
<evidence type="ECO:0000313" key="1">
    <source>
        <dbReference type="EMBL" id="MBW69930.1"/>
    </source>
</evidence>
<proteinExistence type="predicted"/>
<reference evidence="1" key="1">
    <citation type="submission" date="2018-01" db="EMBL/GenBank/DDBJ databases">
        <title>An insight into the sialome of Amazonian anophelines.</title>
        <authorList>
            <person name="Ribeiro J.M."/>
            <person name="Scarpassa V."/>
            <person name="Calvo E."/>
        </authorList>
    </citation>
    <scope>NUCLEOTIDE SEQUENCE</scope>
</reference>